<protein>
    <recommendedName>
        <fullName evidence="5">Zinc-ribbon domain-containing protein</fullName>
    </recommendedName>
</protein>
<keyword evidence="2" id="KW-0812">Transmembrane</keyword>
<evidence type="ECO:0000256" key="1">
    <source>
        <dbReference type="SAM" id="MobiDB-lite"/>
    </source>
</evidence>
<organism evidence="3 4">
    <name type="scientific">Dysgonomonas macrotermitis</name>
    <dbReference type="NCBI Taxonomy" id="1346286"/>
    <lineage>
        <taxon>Bacteria</taxon>
        <taxon>Pseudomonadati</taxon>
        <taxon>Bacteroidota</taxon>
        <taxon>Bacteroidia</taxon>
        <taxon>Bacteroidales</taxon>
        <taxon>Dysgonomonadaceae</taxon>
        <taxon>Dysgonomonas</taxon>
    </lineage>
</organism>
<dbReference type="EMBL" id="FQUC01000012">
    <property type="protein sequence ID" value="SHF94082.1"/>
    <property type="molecule type" value="Genomic_DNA"/>
</dbReference>
<dbReference type="STRING" id="1346286.SAMN05444362_11287"/>
<dbReference type="RefSeq" id="WP_062180772.1">
    <property type="nucleotide sequence ID" value="NZ_BBXL01000011.1"/>
</dbReference>
<name>A0A1M5FSB8_9BACT</name>
<dbReference type="OrthoDB" id="1078822at2"/>
<dbReference type="Proteomes" id="UP000184480">
    <property type="component" value="Unassembled WGS sequence"/>
</dbReference>
<proteinExistence type="predicted"/>
<keyword evidence="4" id="KW-1185">Reference proteome</keyword>
<evidence type="ECO:0008006" key="5">
    <source>
        <dbReference type="Google" id="ProtNLM"/>
    </source>
</evidence>
<evidence type="ECO:0000313" key="4">
    <source>
        <dbReference type="Proteomes" id="UP000184480"/>
    </source>
</evidence>
<feature type="transmembrane region" description="Helical" evidence="2">
    <location>
        <begin position="84"/>
        <end position="104"/>
    </location>
</feature>
<keyword evidence="2" id="KW-1133">Transmembrane helix</keyword>
<accession>A0A1M5FSB8</accession>
<evidence type="ECO:0000313" key="3">
    <source>
        <dbReference type="EMBL" id="SHF94082.1"/>
    </source>
</evidence>
<evidence type="ECO:0000256" key="2">
    <source>
        <dbReference type="SAM" id="Phobius"/>
    </source>
</evidence>
<sequence>MSTNKYCLLCGKPVEEGQEFCEDCRDHMENQYATDFLDNKPDVVQPEDENEKPEDIEPEEHQPVEETEVEQSGSEPTKKGMSKAVIFILMGCFILVAIGVVGTIKVIEQRESEEKELKFWNKSVDENTVLSYSKYLVTYRNGKFVDEANERIRKIRKEEIAAWEKLKKSSDLNAFYAYISENPKTPYLSQIRDIMDSLTWVSTLKDDSADAYKAYLENVKLENISGKHVDEANERYQYLSSIVVVEGASLESLKLDLDDFFKKLAQNNQRELLKEFTSSVYYYTGKKTATEIVADITKERKDDKVKKITYNPIHDSLYAKRDNQGIVFAELSVKSVTSFNVRKKKDETDTLSLLIELDKDKKIRSIKTKNNTTNGTQTRNN</sequence>
<gene>
    <name evidence="3" type="ORF">SAMN05444362_11287</name>
</gene>
<reference evidence="4" key="1">
    <citation type="submission" date="2016-11" db="EMBL/GenBank/DDBJ databases">
        <authorList>
            <person name="Varghese N."/>
            <person name="Submissions S."/>
        </authorList>
    </citation>
    <scope>NUCLEOTIDE SEQUENCE [LARGE SCALE GENOMIC DNA]</scope>
    <source>
        <strain evidence="4">DSM 27370</strain>
    </source>
</reference>
<dbReference type="AlphaFoldDB" id="A0A1M5FSB8"/>
<keyword evidence="2" id="KW-0472">Membrane</keyword>
<feature type="compositionally biased region" description="Basic and acidic residues" evidence="1">
    <location>
        <begin position="53"/>
        <end position="64"/>
    </location>
</feature>
<feature type="region of interest" description="Disordered" evidence="1">
    <location>
        <begin position="35"/>
        <end position="77"/>
    </location>
</feature>